<feature type="transmembrane region" description="Helical" evidence="2">
    <location>
        <begin position="290"/>
        <end position="310"/>
    </location>
</feature>
<keyword evidence="2" id="KW-0472">Membrane</keyword>
<comment type="caution">
    <text evidence="3">The sequence shown here is derived from an EMBL/GenBank/DDBJ whole genome shotgun (WGS) entry which is preliminary data.</text>
</comment>
<organism evidence="3 4">
    <name type="scientific">Phlyctema vagabunda</name>
    <dbReference type="NCBI Taxonomy" id="108571"/>
    <lineage>
        <taxon>Eukaryota</taxon>
        <taxon>Fungi</taxon>
        <taxon>Dikarya</taxon>
        <taxon>Ascomycota</taxon>
        <taxon>Pezizomycotina</taxon>
        <taxon>Leotiomycetes</taxon>
        <taxon>Helotiales</taxon>
        <taxon>Dermateaceae</taxon>
        <taxon>Phlyctema</taxon>
    </lineage>
</organism>
<feature type="compositionally biased region" description="Polar residues" evidence="1">
    <location>
        <begin position="444"/>
        <end position="462"/>
    </location>
</feature>
<sequence length="543" mass="60092">MEMSNRSSHGTHDGRPSGEDIDLVNSPAPTYPPASASSKLDPSSATTSQSSSSPEPPILTIHPACLIFQRPTAAYRYSTSTRRNIKNNMLVGIGLLELANACDFAANIWNQVPVPIYAKVLMGLGGALALYISWYAIHDATLSFNNVQLLKQERWYVQRRNISLGVRQGQQVLDRHLQCRLDVNFRETGTELADRFGMDLLMGVAALLVSIGTLMAIEGHDHSIYRASNLLSGYLGNGISAFWGLMNVAWCIFVWKRIMRHSAAVTEEFQDLHDEDAEEIKVLFRKRHQIVAWHAVFYGITGFVAGVGALLTTTQWWGYVILLPCIAAAVVSNHIFRHYILYTRPSIQELALVTKATLLAQLKGILAIRRLLRGQASHAVTHLLAGAVTLPSLLAFIADFGLFEDFCHRIVMDHSLVEALFKSQGGGDGESQSESQGEGESPRQIHTTSATQRQAPQQEQTSTVFVFDPDRLAATEGPYADKLRDLAEACVKDVAAQCTVDRERFLLETFGCMLTLERRDREDEAIIRTGAQRRRPLAGGDMV</sequence>
<feature type="transmembrane region" description="Helical" evidence="2">
    <location>
        <begin position="116"/>
        <end position="137"/>
    </location>
</feature>
<feature type="transmembrane region" description="Helical" evidence="2">
    <location>
        <begin position="316"/>
        <end position="336"/>
    </location>
</feature>
<keyword evidence="4" id="KW-1185">Reference proteome</keyword>
<dbReference type="Proteomes" id="UP001629113">
    <property type="component" value="Unassembled WGS sequence"/>
</dbReference>
<keyword evidence="2" id="KW-1133">Transmembrane helix</keyword>
<evidence type="ECO:0000256" key="2">
    <source>
        <dbReference type="SAM" id="Phobius"/>
    </source>
</evidence>
<accession>A0ABR4P241</accession>
<evidence type="ECO:0000313" key="3">
    <source>
        <dbReference type="EMBL" id="KAL3417376.1"/>
    </source>
</evidence>
<protein>
    <submittedName>
        <fullName evidence="3">Integral membrane protein</fullName>
    </submittedName>
</protein>
<feature type="transmembrane region" description="Helical" evidence="2">
    <location>
        <begin position="379"/>
        <end position="403"/>
    </location>
</feature>
<feature type="compositionally biased region" description="Low complexity" evidence="1">
    <location>
        <begin position="430"/>
        <end position="439"/>
    </location>
</feature>
<proteinExistence type="predicted"/>
<feature type="transmembrane region" description="Helical" evidence="2">
    <location>
        <begin position="196"/>
        <end position="217"/>
    </location>
</feature>
<gene>
    <name evidence="3" type="ORF">PVAG01_11376</name>
</gene>
<feature type="compositionally biased region" description="Low complexity" evidence="1">
    <location>
        <begin position="33"/>
        <end position="53"/>
    </location>
</feature>
<evidence type="ECO:0000313" key="4">
    <source>
        <dbReference type="Proteomes" id="UP001629113"/>
    </source>
</evidence>
<dbReference type="EMBL" id="JBFCZG010000011">
    <property type="protein sequence ID" value="KAL3417376.1"/>
    <property type="molecule type" value="Genomic_DNA"/>
</dbReference>
<feature type="region of interest" description="Disordered" evidence="1">
    <location>
        <begin position="423"/>
        <end position="462"/>
    </location>
</feature>
<keyword evidence="2" id="KW-0812">Transmembrane</keyword>
<feature type="transmembrane region" description="Helical" evidence="2">
    <location>
        <begin position="237"/>
        <end position="255"/>
    </location>
</feature>
<evidence type="ECO:0000256" key="1">
    <source>
        <dbReference type="SAM" id="MobiDB-lite"/>
    </source>
</evidence>
<name>A0ABR4P241_9HELO</name>
<reference evidence="3 4" key="1">
    <citation type="submission" date="2024-06" db="EMBL/GenBank/DDBJ databases">
        <title>Complete genome of Phlyctema vagabunda strain 19-DSS-EL-015.</title>
        <authorList>
            <person name="Fiorenzani C."/>
        </authorList>
    </citation>
    <scope>NUCLEOTIDE SEQUENCE [LARGE SCALE GENOMIC DNA]</scope>
    <source>
        <strain evidence="3 4">19-DSS-EL-015</strain>
    </source>
</reference>
<feature type="region of interest" description="Disordered" evidence="1">
    <location>
        <begin position="1"/>
        <end position="57"/>
    </location>
</feature>
<feature type="transmembrane region" description="Helical" evidence="2">
    <location>
        <begin position="89"/>
        <end position="110"/>
    </location>
</feature>